<feature type="region of interest" description="Disordered" evidence="5">
    <location>
        <begin position="467"/>
        <end position="493"/>
    </location>
</feature>
<keyword evidence="2 6" id="KW-0732">Signal</keyword>
<sequence length="522" mass="57745">MVRLVTLAFAASVLSAPSLVTGLHPSDIPSDTPVSALLASAQEYLSHGRAADALVYYNAAVARDPSNYLTFFKRATTYLTLGRTAQATDDFNKVLELQPGFEGAHVQLGKLKVLNGDWGAAEEQYRVVNKDAKSDEVVELERARRAAQLAQSEAEKGMWEECVRHADAAIKIASRAAPLRELRSQCRFESGDIEGGVGDLVHVLQLRPGDTNPHVKIAAIDFYALNDRAGAMAQLRKCLHSDPESKICKRLLREMKKIDAAVQKTEKDVEERPATAVRRLVPTKDDEGLLKEIREQVQNFRKDGIIPSKAGNALLSHVVGLTCQCYYKIGSSKAREHCEESLQLDGNSLYGLLNKAKTQLDAEEFEAAVLTLKAAHQSHPDKEKIIRPLLQEAEIQLRRSKTKDYYKVLGVARDADEKQIKSAYRKMTKQHHPDKAVKQGLTKEEAEKKMAAINEAYEVLSNPELRARFDRGDDPNSHEQQNPFHGSFGHGSPFMFHQGGSGQRFQFQFGGGGGFPGGFPFG</sequence>
<dbReference type="InterPro" id="IPR036869">
    <property type="entry name" value="J_dom_sf"/>
</dbReference>
<evidence type="ECO:0000256" key="5">
    <source>
        <dbReference type="SAM" id="MobiDB-lite"/>
    </source>
</evidence>
<accession>A0ABR3Y0A4</accession>
<keyword evidence="9" id="KW-1185">Reference proteome</keyword>
<dbReference type="Proteomes" id="UP001586593">
    <property type="component" value="Unassembled WGS sequence"/>
</dbReference>
<dbReference type="PROSITE" id="PS50005">
    <property type="entry name" value="TPR"/>
    <property type="match status" value="1"/>
</dbReference>
<dbReference type="SUPFAM" id="SSF48452">
    <property type="entry name" value="TPR-like"/>
    <property type="match status" value="2"/>
</dbReference>
<feature type="repeat" description="TPR" evidence="4">
    <location>
        <begin position="68"/>
        <end position="101"/>
    </location>
</feature>
<comment type="caution">
    <text evidence="8">The sequence shown here is derived from an EMBL/GenBank/DDBJ whole genome shotgun (WGS) entry which is preliminary data.</text>
</comment>
<dbReference type="SMART" id="SM00028">
    <property type="entry name" value="TPR"/>
    <property type="match status" value="4"/>
</dbReference>
<dbReference type="Gene3D" id="1.10.287.110">
    <property type="entry name" value="DnaJ domain"/>
    <property type="match status" value="1"/>
</dbReference>
<dbReference type="PROSITE" id="PS50076">
    <property type="entry name" value="DNAJ_2"/>
    <property type="match status" value="1"/>
</dbReference>
<organism evidence="8 9">
    <name type="scientific">Phialemonium thermophilum</name>
    <dbReference type="NCBI Taxonomy" id="223376"/>
    <lineage>
        <taxon>Eukaryota</taxon>
        <taxon>Fungi</taxon>
        <taxon>Dikarya</taxon>
        <taxon>Ascomycota</taxon>
        <taxon>Pezizomycotina</taxon>
        <taxon>Sordariomycetes</taxon>
        <taxon>Sordariomycetidae</taxon>
        <taxon>Cephalothecales</taxon>
        <taxon>Cephalothecaceae</taxon>
        <taxon>Phialemonium</taxon>
    </lineage>
</organism>
<dbReference type="PANTHER" id="PTHR44140">
    <property type="entry name" value="LD25575P"/>
    <property type="match status" value="1"/>
</dbReference>
<keyword evidence="3" id="KW-0256">Endoplasmic reticulum</keyword>
<dbReference type="InterPro" id="IPR051727">
    <property type="entry name" value="DnaJ_C3_Co-chaperones"/>
</dbReference>
<protein>
    <recommendedName>
        <fullName evidence="7">J domain-containing protein</fullName>
    </recommendedName>
</protein>
<evidence type="ECO:0000313" key="9">
    <source>
        <dbReference type="Proteomes" id="UP001586593"/>
    </source>
</evidence>
<name>A0ABR3Y0A4_9PEZI</name>
<keyword evidence="4" id="KW-0802">TPR repeat</keyword>
<gene>
    <name evidence="8" type="ORF">VTK73DRAFT_4377</name>
</gene>
<dbReference type="Gene3D" id="1.25.40.10">
    <property type="entry name" value="Tetratricopeptide repeat domain"/>
    <property type="match status" value="1"/>
</dbReference>
<evidence type="ECO:0000256" key="2">
    <source>
        <dbReference type="ARBA" id="ARBA00022729"/>
    </source>
</evidence>
<feature type="domain" description="J" evidence="7">
    <location>
        <begin position="404"/>
        <end position="473"/>
    </location>
</feature>
<reference evidence="8 9" key="1">
    <citation type="journal article" date="2024" name="Commun. Biol.">
        <title>Comparative genomic analysis of thermophilic fungi reveals convergent evolutionary adaptations and gene losses.</title>
        <authorList>
            <person name="Steindorff A.S."/>
            <person name="Aguilar-Pontes M.V."/>
            <person name="Robinson A.J."/>
            <person name="Andreopoulos B."/>
            <person name="LaButti K."/>
            <person name="Kuo A."/>
            <person name="Mondo S."/>
            <person name="Riley R."/>
            <person name="Otillar R."/>
            <person name="Haridas S."/>
            <person name="Lipzen A."/>
            <person name="Grimwood J."/>
            <person name="Schmutz J."/>
            <person name="Clum A."/>
            <person name="Reid I.D."/>
            <person name="Moisan M.C."/>
            <person name="Butler G."/>
            <person name="Nguyen T.T.M."/>
            <person name="Dewar K."/>
            <person name="Conant G."/>
            <person name="Drula E."/>
            <person name="Henrissat B."/>
            <person name="Hansel C."/>
            <person name="Singer S."/>
            <person name="Hutchinson M.I."/>
            <person name="de Vries R.P."/>
            <person name="Natvig D.O."/>
            <person name="Powell A.J."/>
            <person name="Tsang A."/>
            <person name="Grigoriev I.V."/>
        </authorList>
    </citation>
    <scope>NUCLEOTIDE SEQUENCE [LARGE SCALE GENOMIC DNA]</scope>
    <source>
        <strain evidence="8 9">ATCC 24622</strain>
    </source>
</reference>
<dbReference type="PANTHER" id="PTHR44140:SF2">
    <property type="entry name" value="LD25575P"/>
    <property type="match status" value="1"/>
</dbReference>
<proteinExistence type="predicted"/>
<dbReference type="EMBL" id="JAZHXJ010000025">
    <property type="protein sequence ID" value="KAL1881370.1"/>
    <property type="molecule type" value="Genomic_DNA"/>
</dbReference>
<feature type="signal peptide" evidence="6">
    <location>
        <begin position="1"/>
        <end position="22"/>
    </location>
</feature>
<dbReference type="InterPro" id="IPR019734">
    <property type="entry name" value="TPR_rpt"/>
</dbReference>
<dbReference type="PRINTS" id="PR00625">
    <property type="entry name" value="JDOMAIN"/>
</dbReference>
<dbReference type="SMART" id="SM00271">
    <property type="entry name" value="DnaJ"/>
    <property type="match status" value="1"/>
</dbReference>
<dbReference type="Pfam" id="PF00226">
    <property type="entry name" value="DnaJ"/>
    <property type="match status" value="1"/>
</dbReference>
<evidence type="ECO:0000256" key="4">
    <source>
        <dbReference type="PROSITE-ProRule" id="PRU00339"/>
    </source>
</evidence>
<evidence type="ECO:0000313" key="8">
    <source>
        <dbReference type="EMBL" id="KAL1881370.1"/>
    </source>
</evidence>
<dbReference type="SUPFAM" id="SSF46565">
    <property type="entry name" value="Chaperone J-domain"/>
    <property type="match status" value="1"/>
</dbReference>
<dbReference type="Pfam" id="PF13181">
    <property type="entry name" value="TPR_8"/>
    <property type="match status" value="1"/>
</dbReference>
<dbReference type="CDD" id="cd06257">
    <property type="entry name" value="DnaJ"/>
    <property type="match status" value="1"/>
</dbReference>
<evidence type="ECO:0000256" key="1">
    <source>
        <dbReference type="ARBA" id="ARBA00004240"/>
    </source>
</evidence>
<comment type="subcellular location">
    <subcellularLocation>
        <location evidence="1">Endoplasmic reticulum</location>
    </subcellularLocation>
</comment>
<evidence type="ECO:0000259" key="7">
    <source>
        <dbReference type="PROSITE" id="PS50076"/>
    </source>
</evidence>
<feature type="compositionally biased region" description="Basic and acidic residues" evidence="5">
    <location>
        <begin position="467"/>
        <end position="477"/>
    </location>
</feature>
<dbReference type="InterPro" id="IPR011990">
    <property type="entry name" value="TPR-like_helical_dom_sf"/>
</dbReference>
<dbReference type="InterPro" id="IPR001623">
    <property type="entry name" value="DnaJ_domain"/>
</dbReference>
<feature type="chain" id="PRO_5046972411" description="J domain-containing protein" evidence="6">
    <location>
        <begin position="23"/>
        <end position="522"/>
    </location>
</feature>
<evidence type="ECO:0000256" key="3">
    <source>
        <dbReference type="ARBA" id="ARBA00022824"/>
    </source>
</evidence>
<evidence type="ECO:0000256" key="6">
    <source>
        <dbReference type="SAM" id="SignalP"/>
    </source>
</evidence>